<feature type="domain" description="Aminoglycoside phosphotransferase" evidence="2">
    <location>
        <begin position="660"/>
        <end position="724"/>
    </location>
</feature>
<dbReference type="PANTHER" id="PTHR21310:SF56">
    <property type="entry name" value="AMINOGLYCOSIDE PHOSPHOTRANSFERASE DOMAIN-CONTAINING PROTEIN"/>
    <property type="match status" value="1"/>
</dbReference>
<dbReference type="InterPro" id="IPR002575">
    <property type="entry name" value="Aminoglycoside_PTrfase"/>
</dbReference>
<sequence>MASAAPTLMGLKNGSKNSFPPKSMEDTRKMIEQLCIDINFAHKVEKLEKFVGGNNTAILFTCLPIKATTEDQRVACVLRTALTNYSKGNPPADHYMKSEVSLTHYFRQQMHLPIPLVLAWDCTYQNSIHCPYTLLERIKGETLEYEYFRLYKKLELQNPRDARVDRRCQYARCVADFVAAMDKTELPGYGIFVAPVDMPLKGNKVEGDFQLSRDSIDGVRIPSELNFPNWVNNNLNAQMQRTSDIFLKLSPVEVWKIQKLRQIGTQMAEKGLLADEPAALWHADFYPRNIMVKTSKHHVILTGVIDWDESRAFPRIVTRKPPSWLWSTSESPLRREESDAIAAAFYDHMEMLRPGYKNDARLPIKKAIRALCMYAVFGMCADVAYINTDTQRLETVNMDLTLARNPHVELLPLVHAPFYDRNPEDPPPEQIGKMIPFPSTLSTDCERLLNALLLEHGHPQTSACCHIIEGKNNCFVLFTCQTTPFYARQYYYIRTPRYISFSQKRQYPIYQPVNTLVALTYHFGVHGVGLPIPDILFHDSGFENAISCPYVVMQMIFGAPLQGFYQTIQRSPPLSPYVLQYCQLAREIAHFIAKKESVKIPGYGVIRNVADTEIQNREDPNTLYDLAVDELDIAGQKIPKFGFSNFIRELMTKELKRHIDLRALGLRYQGIKLGCVWVEMARKKMLSDQDSTLWHPDFHPRNILVVLLGSDVRLSGVIDWDNALALPRIMTREPPSFLWNQPGVLTQQQADAVKQAFDDTIEQLVPGYIEDAYSRPRVLIRAMGMYSLYGPQWKNYGEISFNEFLLECERFFAPDLRYPIT</sequence>
<name>A0A4Z1JUU2_9HELO</name>
<keyword evidence="4" id="KW-1185">Reference proteome</keyword>
<reference evidence="3 4" key="1">
    <citation type="submission" date="2017-12" db="EMBL/GenBank/DDBJ databases">
        <title>Comparative genomics of Botrytis spp.</title>
        <authorList>
            <person name="Valero-Jimenez C.A."/>
            <person name="Tapia P."/>
            <person name="Veloso J."/>
            <person name="Silva-Moreno E."/>
            <person name="Staats M."/>
            <person name="Valdes J.H."/>
            <person name="Van Kan J.A.L."/>
        </authorList>
    </citation>
    <scope>NUCLEOTIDE SEQUENCE [LARGE SCALE GENOMIC DNA]</scope>
    <source>
        <strain evidence="3 4">Be9601</strain>
    </source>
</reference>
<comment type="caution">
    <text evidence="3">The sequence shown here is derived from an EMBL/GenBank/DDBJ whole genome shotgun (WGS) entry which is preliminary data.</text>
</comment>
<accession>A0A4Z1JUU2</accession>
<feature type="region of interest" description="Disordered" evidence="1">
    <location>
        <begin position="1"/>
        <end position="20"/>
    </location>
</feature>
<evidence type="ECO:0000313" key="4">
    <source>
        <dbReference type="Proteomes" id="UP000297229"/>
    </source>
</evidence>
<organism evidence="3 4">
    <name type="scientific">Botrytis elliptica</name>
    <dbReference type="NCBI Taxonomy" id="278938"/>
    <lineage>
        <taxon>Eukaryota</taxon>
        <taxon>Fungi</taxon>
        <taxon>Dikarya</taxon>
        <taxon>Ascomycota</taxon>
        <taxon>Pezizomycotina</taxon>
        <taxon>Leotiomycetes</taxon>
        <taxon>Helotiales</taxon>
        <taxon>Sclerotiniaceae</taxon>
        <taxon>Botrytis</taxon>
    </lineage>
</organism>
<dbReference type="InterPro" id="IPR051678">
    <property type="entry name" value="AGP_Transferase"/>
</dbReference>
<proteinExistence type="predicted"/>
<dbReference type="Proteomes" id="UP000297229">
    <property type="component" value="Unassembled WGS sequence"/>
</dbReference>
<dbReference type="AlphaFoldDB" id="A0A4Z1JUU2"/>
<feature type="domain" description="Aminoglycoside phosphotransferase" evidence="2">
    <location>
        <begin position="82"/>
        <end position="311"/>
    </location>
</feature>
<dbReference type="Gene3D" id="3.90.1200.10">
    <property type="match status" value="1"/>
</dbReference>
<gene>
    <name evidence="3" type="ORF">BELL_0216g00030</name>
</gene>
<protein>
    <recommendedName>
        <fullName evidence="2">Aminoglycoside phosphotransferase domain-containing protein</fullName>
    </recommendedName>
</protein>
<evidence type="ECO:0000259" key="2">
    <source>
        <dbReference type="Pfam" id="PF01636"/>
    </source>
</evidence>
<dbReference type="PANTHER" id="PTHR21310">
    <property type="entry name" value="AMINOGLYCOSIDE PHOSPHOTRANSFERASE-RELATED-RELATED"/>
    <property type="match status" value="1"/>
</dbReference>
<dbReference type="InterPro" id="IPR011009">
    <property type="entry name" value="Kinase-like_dom_sf"/>
</dbReference>
<dbReference type="SUPFAM" id="SSF56112">
    <property type="entry name" value="Protein kinase-like (PK-like)"/>
    <property type="match status" value="2"/>
</dbReference>
<evidence type="ECO:0000313" key="3">
    <source>
        <dbReference type="EMBL" id="TGO75380.1"/>
    </source>
</evidence>
<dbReference type="EMBL" id="PQXM01000215">
    <property type="protein sequence ID" value="TGO75380.1"/>
    <property type="molecule type" value="Genomic_DNA"/>
</dbReference>
<dbReference type="Pfam" id="PF01636">
    <property type="entry name" value="APH"/>
    <property type="match status" value="2"/>
</dbReference>
<evidence type="ECO:0000256" key="1">
    <source>
        <dbReference type="SAM" id="MobiDB-lite"/>
    </source>
</evidence>